<gene>
    <name evidence="2" type="ORF">QQX98_010114</name>
</gene>
<comment type="caution">
    <text evidence="2">The sequence shown here is derived from an EMBL/GenBank/DDBJ whole genome shotgun (WGS) entry which is preliminary data.</text>
</comment>
<dbReference type="SUPFAM" id="SSF110296">
    <property type="entry name" value="Oligoxyloglucan reducing end-specific cellobiohydrolase"/>
    <property type="match status" value="1"/>
</dbReference>
<evidence type="ECO:0000313" key="3">
    <source>
        <dbReference type="Proteomes" id="UP001498476"/>
    </source>
</evidence>
<protein>
    <recommendedName>
        <fullName evidence="4">BNR/Asp-box repeat domain protein</fullName>
    </recommendedName>
</protein>
<sequence length="373" mass="41669">MRFVASLLSLALPLAAVAQTISNLSIFDPPSDYLDPQVLYARPLELSDGTLLATWENYSPEPPMVYFPIVKSTDGGKSWKQISKVTDQVNGWGLRYQPFLYQLPQRFGKYPKGTILCSGSSIPTDLSVTLIEVYASLDKGYTWEFVSHVARGGEALPNHGLTPVWEPFLMTYKNKLVLYYSDQRDNTTFSQKMVHQTTTNLKKWSSVVTDVAYGDNYFARPGMPTVAKLPNGEYIYTYEYGGEASSSNYWFPVYYRISKDPLKFSKAEHHRIDVGSTTPTGSPYVVWSKHGGKNGTIVVSGGGNAEIFTNQKLGHPAYWKKWAVPQPAAYTRALMVFKHDPDLLMIMGGGQLPPGKTNEISLSVVRLSEVMKE</sequence>
<reference evidence="2 3" key="1">
    <citation type="journal article" date="2025" name="Microbiol. Resour. Announc.">
        <title>Draft genome sequences for Neonectria magnoliae and Neonectria punicea, canker pathogens of Liriodendron tulipifera and Acer saccharum in West Virginia.</title>
        <authorList>
            <person name="Petronek H.M."/>
            <person name="Kasson M.T."/>
            <person name="Metheny A.M."/>
            <person name="Stauder C.M."/>
            <person name="Lovett B."/>
            <person name="Lynch S.C."/>
            <person name="Garnas J.R."/>
            <person name="Kasson L.R."/>
            <person name="Stajich J.E."/>
        </authorList>
    </citation>
    <scope>NUCLEOTIDE SEQUENCE [LARGE SCALE GENOMIC DNA]</scope>
    <source>
        <strain evidence="2 3">NRRL 64653</strain>
    </source>
</reference>
<dbReference type="Gene3D" id="2.120.10.10">
    <property type="match status" value="1"/>
</dbReference>
<organism evidence="2 3">
    <name type="scientific">Neonectria punicea</name>
    <dbReference type="NCBI Taxonomy" id="979145"/>
    <lineage>
        <taxon>Eukaryota</taxon>
        <taxon>Fungi</taxon>
        <taxon>Dikarya</taxon>
        <taxon>Ascomycota</taxon>
        <taxon>Pezizomycotina</taxon>
        <taxon>Sordariomycetes</taxon>
        <taxon>Hypocreomycetidae</taxon>
        <taxon>Hypocreales</taxon>
        <taxon>Nectriaceae</taxon>
        <taxon>Neonectria</taxon>
    </lineage>
</organism>
<proteinExistence type="predicted"/>
<feature type="chain" id="PRO_5045594090" description="BNR/Asp-box repeat domain protein" evidence="1">
    <location>
        <begin position="19"/>
        <end position="373"/>
    </location>
</feature>
<keyword evidence="3" id="KW-1185">Reference proteome</keyword>
<keyword evidence="1" id="KW-0732">Signal</keyword>
<name>A0ABR1GQI1_9HYPO</name>
<evidence type="ECO:0000256" key="1">
    <source>
        <dbReference type="SAM" id="SignalP"/>
    </source>
</evidence>
<evidence type="ECO:0008006" key="4">
    <source>
        <dbReference type="Google" id="ProtNLM"/>
    </source>
</evidence>
<dbReference type="PANTHER" id="PTHR38792">
    <property type="entry name" value="BNR/ASP-BOX REPEAT DOMAIN PROTEIN (AFU_ORTHOLOGUE AFUA_7G06430)-RELATED"/>
    <property type="match status" value="1"/>
</dbReference>
<dbReference type="PANTHER" id="PTHR38792:SF3">
    <property type="entry name" value="BNR_ASP-BOX REPEAT DOMAIN PROTEIN (AFU_ORTHOLOGUE AFUA_7G06430)-RELATED"/>
    <property type="match status" value="1"/>
</dbReference>
<dbReference type="CDD" id="cd15482">
    <property type="entry name" value="Sialidase_non-viral"/>
    <property type="match status" value="1"/>
</dbReference>
<feature type="signal peptide" evidence="1">
    <location>
        <begin position="1"/>
        <end position="18"/>
    </location>
</feature>
<evidence type="ECO:0000313" key="2">
    <source>
        <dbReference type="EMBL" id="KAK7404099.1"/>
    </source>
</evidence>
<dbReference type="EMBL" id="JAZAVJ010000214">
    <property type="protein sequence ID" value="KAK7404099.1"/>
    <property type="molecule type" value="Genomic_DNA"/>
</dbReference>
<dbReference type="Proteomes" id="UP001498476">
    <property type="component" value="Unassembled WGS sequence"/>
</dbReference>
<accession>A0ABR1GQI1</accession>